<dbReference type="Proteomes" id="UP000463931">
    <property type="component" value="Chromosome"/>
</dbReference>
<proteinExistence type="predicted"/>
<dbReference type="KEGG" id="lmur:CPS94_05985"/>
<dbReference type="GeneID" id="48466685"/>
<sequence>MHVQAFLLADALSGMSVLLIISTLLYLTDLRLHQATTQAYQQVQVAQKLLVQSQLQTTKAKGGKIEVQITDRAGHKITIELRKD</sequence>
<evidence type="ECO:0000256" key="1">
    <source>
        <dbReference type="SAM" id="Phobius"/>
    </source>
</evidence>
<dbReference type="EMBL" id="CP040852">
    <property type="protein sequence ID" value="QIA89811.1"/>
    <property type="molecule type" value="Genomic_DNA"/>
</dbReference>
<evidence type="ECO:0000313" key="4">
    <source>
        <dbReference type="EMBL" id="QIA89811.1"/>
    </source>
</evidence>
<dbReference type="Proteomes" id="UP000250143">
    <property type="component" value="Chromosome"/>
</dbReference>
<evidence type="ECO:0000313" key="3">
    <source>
        <dbReference type="EMBL" id="AWZ40510.1"/>
    </source>
</evidence>
<dbReference type="AlphaFoldDB" id="A0A2Z4VZI6"/>
<evidence type="ECO:0000313" key="6">
    <source>
        <dbReference type="Proteomes" id="UP000250153"/>
    </source>
</evidence>
<dbReference type="EMBL" id="CP023565">
    <property type="protein sequence ID" value="AWZ38504.1"/>
    <property type="molecule type" value="Genomic_DNA"/>
</dbReference>
<evidence type="ECO:0000313" key="2">
    <source>
        <dbReference type="EMBL" id="AWZ38504.1"/>
    </source>
</evidence>
<dbReference type="RefSeq" id="WP_004051719.1">
    <property type="nucleotide sequence ID" value="NZ_BDFM01000132.1"/>
</dbReference>
<reference evidence="5 6" key="1">
    <citation type="submission" date="2017-09" db="EMBL/GenBank/DDBJ databases">
        <title>Predominant Lactobacillus spp. isolated from feces of mice subjected to short-term calorie restriction.</title>
        <authorList>
            <person name="Zhang C."/>
            <person name="Zhao L."/>
            <person name="Pan F."/>
        </authorList>
    </citation>
    <scope>NUCLEOTIDE SEQUENCE [LARGE SCALE GENOMIC DNA]</scope>
    <source>
        <strain evidence="3 5">CR141</strain>
        <strain evidence="2 6">CR147</strain>
    </source>
</reference>
<evidence type="ECO:0000313" key="5">
    <source>
        <dbReference type="Proteomes" id="UP000250143"/>
    </source>
</evidence>
<accession>A0A2Z4VZI6</accession>
<reference evidence="4 7" key="2">
    <citation type="journal article" date="2019" name="Nat. Med.">
        <title>Preventing dysbiosis of the neonatal mouse intestinal microbiome protects against late-onset sepsis.</title>
        <authorList>
            <person name="Singer J.R."/>
            <person name="Blosser E.G."/>
            <person name="Zindl C.L."/>
            <person name="Silberger D.J."/>
            <person name="Conlan S."/>
            <person name="Laufer V.A."/>
            <person name="DiToro D."/>
            <person name="Deming C."/>
            <person name="Kumar R."/>
            <person name="Morrow C.D."/>
            <person name="Segre J.A."/>
            <person name="Gray M.J."/>
            <person name="Randolph D.A."/>
            <person name="Weaver C.T."/>
        </authorList>
    </citation>
    <scope>NUCLEOTIDE SEQUENCE [LARGE SCALE GENOMIC DNA]</scope>
    <source>
        <strain evidence="4 7">V10</strain>
    </source>
</reference>
<keyword evidence="1" id="KW-1133">Transmembrane helix</keyword>
<evidence type="ECO:0008006" key="8">
    <source>
        <dbReference type="Google" id="ProtNLM"/>
    </source>
</evidence>
<name>A0A2Z4VZI6_9LACO</name>
<dbReference type="Proteomes" id="UP000250153">
    <property type="component" value="Chromosome"/>
</dbReference>
<keyword evidence="5" id="KW-1185">Reference proteome</keyword>
<feature type="transmembrane region" description="Helical" evidence="1">
    <location>
        <begin position="6"/>
        <end position="27"/>
    </location>
</feature>
<protein>
    <recommendedName>
        <fullName evidence="8">Competence protein ComGE</fullName>
    </recommendedName>
</protein>
<organism evidence="4 7">
    <name type="scientific">Ligilactobacillus murinus</name>
    <dbReference type="NCBI Taxonomy" id="1622"/>
    <lineage>
        <taxon>Bacteria</taxon>
        <taxon>Bacillati</taxon>
        <taxon>Bacillota</taxon>
        <taxon>Bacilli</taxon>
        <taxon>Lactobacillales</taxon>
        <taxon>Lactobacillaceae</taxon>
        <taxon>Ligilactobacillus</taxon>
    </lineage>
</organism>
<keyword evidence="1" id="KW-0472">Membrane</keyword>
<dbReference type="EMBL" id="CP023566">
    <property type="protein sequence ID" value="AWZ40510.1"/>
    <property type="molecule type" value="Genomic_DNA"/>
</dbReference>
<gene>
    <name evidence="3" type="ORF">CPQ89_05470</name>
    <name evidence="2" type="ORF">CPS94_05985</name>
    <name evidence="4" type="ORF">FEE40_06405</name>
</gene>
<dbReference type="OrthoDB" id="2327648at2"/>
<keyword evidence="1" id="KW-0812">Transmembrane</keyword>
<evidence type="ECO:0000313" key="7">
    <source>
        <dbReference type="Proteomes" id="UP000463931"/>
    </source>
</evidence>